<dbReference type="PROSITE" id="PS00463">
    <property type="entry name" value="ZN2_CY6_FUNGAL_1"/>
    <property type="match status" value="1"/>
</dbReference>
<dbReference type="PANTHER" id="PTHR47785:SF5">
    <property type="entry name" value="ZN(II)2CYS6 TRANSCRIPTION FACTOR (EUROFUNG)"/>
    <property type="match status" value="1"/>
</dbReference>
<evidence type="ECO:0000259" key="3">
    <source>
        <dbReference type="PROSITE" id="PS50048"/>
    </source>
</evidence>
<feature type="domain" description="Zn(2)-C6 fungal-type" evidence="3">
    <location>
        <begin position="45"/>
        <end position="75"/>
    </location>
</feature>
<evidence type="ECO:0000313" key="5">
    <source>
        <dbReference type="Proteomes" id="UP001160390"/>
    </source>
</evidence>
<feature type="compositionally biased region" description="Low complexity" evidence="2">
    <location>
        <begin position="8"/>
        <end position="21"/>
    </location>
</feature>
<organism evidence="4 5">
    <name type="scientific">Clonostachys chloroleuca</name>
    <dbReference type="NCBI Taxonomy" id="1926264"/>
    <lineage>
        <taxon>Eukaryota</taxon>
        <taxon>Fungi</taxon>
        <taxon>Dikarya</taxon>
        <taxon>Ascomycota</taxon>
        <taxon>Pezizomycotina</taxon>
        <taxon>Sordariomycetes</taxon>
        <taxon>Hypocreomycetidae</taxon>
        <taxon>Hypocreales</taxon>
        <taxon>Bionectriaceae</taxon>
        <taxon>Clonostachys</taxon>
    </lineage>
</organism>
<dbReference type="Pfam" id="PF00172">
    <property type="entry name" value="Zn_clus"/>
    <property type="match status" value="1"/>
</dbReference>
<dbReference type="InterPro" id="IPR036864">
    <property type="entry name" value="Zn2-C6_fun-type_DNA-bd_sf"/>
</dbReference>
<feature type="region of interest" description="Disordered" evidence="2">
    <location>
        <begin position="1"/>
        <end position="37"/>
    </location>
</feature>
<accession>A0AA35PZ72</accession>
<dbReference type="EMBL" id="CABFNP030001012">
    <property type="protein sequence ID" value="CAI6089628.1"/>
    <property type="molecule type" value="Genomic_DNA"/>
</dbReference>
<evidence type="ECO:0000256" key="2">
    <source>
        <dbReference type="SAM" id="MobiDB-lite"/>
    </source>
</evidence>
<dbReference type="Proteomes" id="UP001160390">
    <property type="component" value="Unassembled WGS sequence"/>
</dbReference>
<evidence type="ECO:0000256" key="1">
    <source>
        <dbReference type="ARBA" id="ARBA00023242"/>
    </source>
</evidence>
<gene>
    <name evidence="4" type="ORF">CCHLO57077_00001249</name>
</gene>
<dbReference type="InterPro" id="IPR001138">
    <property type="entry name" value="Zn2Cys6_DnaBD"/>
</dbReference>
<evidence type="ECO:0000313" key="4">
    <source>
        <dbReference type="EMBL" id="CAI6089628.1"/>
    </source>
</evidence>
<name>A0AA35PZ72_9HYPO</name>
<reference evidence="4" key="1">
    <citation type="submission" date="2023-01" db="EMBL/GenBank/DDBJ databases">
        <authorList>
            <person name="Piombo E."/>
        </authorList>
    </citation>
    <scope>NUCLEOTIDE SEQUENCE</scope>
</reference>
<dbReference type="GO" id="GO:0000981">
    <property type="term" value="F:DNA-binding transcription factor activity, RNA polymerase II-specific"/>
    <property type="evidence" value="ECO:0007669"/>
    <property type="project" value="InterPro"/>
</dbReference>
<sequence length="277" mass="30201">MDNQRDASNSSLSQTRSASSSLPDQNDGRRVTTRGAGRRLRASTACQVCRARKVKCTNERPSCAGCVRLGCECRYPEPVKYMQPSPKEGNSKSEVIETLNEILHRLPPASESRHETCTDDSVTFNALSFAAVDHVFEWPTFAADNSLHLTPFNLLSINQAQELHPGASSTVGAPGLQPGEVTTLLTRFLRMVHTMNPILDCTTLMSHGRMIAELGPQWDSRTCLVLITAALGALAQPYTSFPDTTETLSNSSSMENGAQIVSGRRLITSSPEDDLVY</sequence>
<comment type="caution">
    <text evidence="4">The sequence shown here is derived from an EMBL/GenBank/DDBJ whole genome shotgun (WGS) entry which is preliminary data.</text>
</comment>
<dbReference type="InterPro" id="IPR053181">
    <property type="entry name" value="EcdB-like_regulator"/>
</dbReference>
<dbReference type="SMART" id="SM00066">
    <property type="entry name" value="GAL4"/>
    <property type="match status" value="1"/>
</dbReference>
<dbReference type="PROSITE" id="PS50048">
    <property type="entry name" value="ZN2_CY6_FUNGAL_2"/>
    <property type="match status" value="1"/>
</dbReference>
<protein>
    <recommendedName>
        <fullName evidence="3">Zn(2)-C6 fungal-type domain-containing protein</fullName>
    </recommendedName>
</protein>
<dbReference type="AlphaFoldDB" id="A0AA35PZ72"/>
<dbReference type="SUPFAM" id="SSF57701">
    <property type="entry name" value="Zn2/Cys6 DNA-binding domain"/>
    <property type="match status" value="1"/>
</dbReference>
<dbReference type="GO" id="GO:0008270">
    <property type="term" value="F:zinc ion binding"/>
    <property type="evidence" value="ECO:0007669"/>
    <property type="project" value="InterPro"/>
</dbReference>
<dbReference type="CDD" id="cd00067">
    <property type="entry name" value="GAL4"/>
    <property type="match status" value="1"/>
</dbReference>
<proteinExistence type="predicted"/>
<dbReference type="Gene3D" id="4.10.240.10">
    <property type="entry name" value="Zn(2)-C6 fungal-type DNA-binding domain"/>
    <property type="match status" value="1"/>
</dbReference>
<keyword evidence="5" id="KW-1185">Reference proteome</keyword>
<dbReference type="PANTHER" id="PTHR47785">
    <property type="entry name" value="ZN(II)2CYS6 TRANSCRIPTION FACTOR (EUROFUNG)-RELATED-RELATED"/>
    <property type="match status" value="1"/>
</dbReference>
<keyword evidence="1" id="KW-0539">Nucleus</keyword>